<dbReference type="KEGG" id="mrd:Mrad2831_5742"/>
<dbReference type="HOGENOM" id="CLU_3170158_0_0_5"/>
<protein>
    <submittedName>
        <fullName evidence="1">Uncharacterized protein</fullName>
    </submittedName>
</protein>
<accession>B1M2N9</accession>
<dbReference type="EMBL" id="CP001001">
    <property type="protein sequence ID" value="ACB27687.1"/>
    <property type="molecule type" value="Genomic_DNA"/>
</dbReference>
<dbReference type="Proteomes" id="UP000006589">
    <property type="component" value="Chromosome"/>
</dbReference>
<proteinExistence type="predicted"/>
<reference evidence="1 2" key="1">
    <citation type="submission" date="2008-03" db="EMBL/GenBank/DDBJ databases">
        <title>Complete sequence of chromosome of Methylobacterium radiotolerans JCM 2831.</title>
        <authorList>
            <consortium name="US DOE Joint Genome Institute"/>
            <person name="Copeland A."/>
            <person name="Lucas S."/>
            <person name="Lapidus A."/>
            <person name="Glavina del Rio T."/>
            <person name="Dalin E."/>
            <person name="Tice H."/>
            <person name="Bruce D."/>
            <person name="Goodwin L."/>
            <person name="Pitluck S."/>
            <person name="Kiss H."/>
            <person name="Brettin T."/>
            <person name="Detter J.C."/>
            <person name="Han C."/>
            <person name="Kuske C.R."/>
            <person name="Schmutz J."/>
            <person name="Larimer F."/>
            <person name="Land M."/>
            <person name="Hauser L."/>
            <person name="Kyrpides N."/>
            <person name="Mikhailova N."/>
            <person name="Marx C.J."/>
            <person name="Richardson P."/>
        </authorList>
    </citation>
    <scope>NUCLEOTIDE SEQUENCE [LARGE SCALE GENOMIC DNA]</scope>
    <source>
        <strain evidence="2">ATCC 27329 / DSM 1819 / JCM 2831 / NBRC 15690 / NCIMB 10815 / 0-1</strain>
    </source>
</reference>
<dbReference type="GeneID" id="43529521"/>
<organism evidence="1 2">
    <name type="scientific">Methylobacterium radiotolerans (strain ATCC 27329 / DSM 1819 / JCM 2831 / NBRC 15690 / NCIMB 10815 / 0-1)</name>
    <dbReference type="NCBI Taxonomy" id="426355"/>
    <lineage>
        <taxon>Bacteria</taxon>
        <taxon>Pseudomonadati</taxon>
        <taxon>Pseudomonadota</taxon>
        <taxon>Alphaproteobacteria</taxon>
        <taxon>Hyphomicrobiales</taxon>
        <taxon>Methylobacteriaceae</taxon>
        <taxon>Methylobacterium</taxon>
    </lineage>
</organism>
<gene>
    <name evidence="1" type="ordered locus">Mrad2831_5742</name>
</gene>
<sequence>MCWPSFFIGLAVGLALAGAAWGLASSYRALKAEDAARAATQRGEGDR</sequence>
<dbReference type="AlphaFoldDB" id="B1M2N9"/>
<evidence type="ECO:0000313" key="2">
    <source>
        <dbReference type="Proteomes" id="UP000006589"/>
    </source>
</evidence>
<evidence type="ECO:0000313" key="1">
    <source>
        <dbReference type="EMBL" id="ACB27687.1"/>
    </source>
</evidence>
<name>B1M2N9_METRJ</name>
<dbReference type="RefSeq" id="WP_012322624.1">
    <property type="nucleotide sequence ID" value="NC_010505.1"/>
</dbReference>